<protein>
    <submittedName>
        <fullName evidence="1">Uncharacterized protein</fullName>
    </submittedName>
</protein>
<dbReference type="OrthoDB" id="10439634at2759"/>
<accession>A0A0C9YT78</accession>
<proteinExistence type="predicted"/>
<sequence>MENKLVYGQYHITNVGKKEYLGVSNVGPYIEPPPPAPVVVLRPDILPPKFTIVPVDVGANAYVILVEKRVTRDQRKRTC</sequence>
<gene>
    <name evidence="1" type="ORF">PISMIDRAFT_685512</name>
</gene>
<evidence type="ECO:0000313" key="1">
    <source>
        <dbReference type="EMBL" id="KIK17244.1"/>
    </source>
</evidence>
<dbReference type="Proteomes" id="UP000054018">
    <property type="component" value="Unassembled WGS sequence"/>
</dbReference>
<organism evidence="1 2">
    <name type="scientific">Pisolithus microcarpus 441</name>
    <dbReference type="NCBI Taxonomy" id="765257"/>
    <lineage>
        <taxon>Eukaryota</taxon>
        <taxon>Fungi</taxon>
        <taxon>Dikarya</taxon>
        <taxon>Basidiomycota</taxon>
        <taxon>Agaricomycotina</taxon>
        <taxon>Agaricomycetes</taxon>
        <taxon>Agaricomycetidae</taxon>
        <taxon>Boletales</taxon>
        <taxon>Sclerodermatineae</taxon>
        <taxon>Pisolithaceae</taxon>
        <taxon>Pisolithus</taxon>
    </lineage>
</organism>
<name>A0A0C9YT78_9AGAM</name>
<reference evidence="2" key="2">
    <citation type="submission" date="2015-01" db="EMBL/GenBank/DDBJ databases">
        <title>Evolutionary Origins and Diversification of the Mycorrhizal Mutualists.</title>
        <authorList>
            <consortium name="DOE Joint Genome Institute"/>
            <consortium name="Mycorrhizal Genomics Consortium"/>
            <person name="Kohler A."/>
            <person name="Kuo A."/>
            <person name="Nagy L.G."/>
            <person name="Floudas D."/>
            <person name="Copeland A."/>
            <person name="Barry K.W."/>
            <person name="Cichocki N."/>
            <person name="Veneault-Fourrey C."/>
            <person name="LaButti K."/>
            <person name="Lindquist E.A."/>
            <person name="Lipzen A."/>
            <person name="Lundell T."/>
            <person name="Morin E."/>
            <person name="Murat C."/>
            <person name="Riley R."/>
            <person name="Ohm R."/>
            <person name="Sun H."/>
            <person name="Tunlid A."/>
            <person name="Henrissat B."/>
            <person name="Grigoriev I.V."/>
            <person name="Hibbett D.S."/>
            <person name="Martin F."/>
        </authorList>
    </citation>
    <scope>NUCLEOTIDE SEQUENCE [LARGE SCALE GENOMIC DNA]</scope>
    <source>
        <strain evidence="2">441</strain>
    </source>
</reference>
<dbReference type="EMBL" id="KN833835">
    <property type="protein sequence ID" value="KIK17244.1"/>
    <property type="molecule type" value="Genomic_DNA"/>
</dbReference>
<dbReference type="HOGENOM" id="CLU_2606914_0_0_1"/>
<keyword evidence="2" id="KW-1185">Reference proteome</keyword>
<dbReference type="AlphaFoldDB" id="A0A0C9YT78"/>
<evidence type="ECO:0000313" key="2">
    <source>
        <dbReference type="Proteomes" id="UP000054018"/>
    </source>
</evidence>
<reference evidence="1 2" key="1">
    <citation type="submission" date="2014-04" db="EMBL/GenBank/DDBJ databases">
        <authorList>
            <consortium name="DOE Joint Genome Institute"/>
            <person name="Kuo A."/>
            <person name="Kohler A."/>
            <person name="Costa M.D."/>
            <person name="Nagy L.G."/>
            <person name="Floudas D."/>
            <person name="Copeland A."/>
            <person name="Barry K.W."/>
            <person name="Cichocki N."/>
            <person name="Veneault-Fourrey C."/>
            <person name="LaButti K."/>
            <person name="Lindquist E.A."/>
            <person name="Lipzen A."/>
            <person name="Lundell T."/>
            <person name="Morin E."/>
            <person name="Murat C."/>
            <person name="Sun H."/>
            <person name="Tunlid A."/>
            <person name="Henrissat B."/>
            <person name="Grigoriev I.V."/>
            <person name="Hibbett D.S."/>
            <person name="Martin F."/>
            <person name="Nordberg H.P."/>
            <person name="Cantor M.N."/>
            <person name="Hua S.X."/>
        </authorList>
    </citation>
    <scope>NUCLEOTIDE SEQUENCE [LARGE SCALE GENOMIC DNA]</scope>
    <source>
        <strain evidence="1 2">441</strain>
    </source>
</reference>